<organism evidence="1 2">
    <name type="scientific">Roseospirillum parvum</name>
    <dbReference type="NCBI Taxonomy" id="83401"/>
    <lineage>
        <taxon>Bacteria</taxon>
        <taxon>Pseudomonadati</taxon>
        <taxon>Pseudomonadota</taxon>
        <taxon>Alphaproteobacteria</taxon>
        <taxon>Rhodospirillales</taxon>
        <taxon>Rhodospirillaceae</taxon>
        <taxon>Roseospirillum</taxon>
    </lineage>
</organism>
<dbReference type="Proteomes" id="UP000217076">
    <property type="component" value="Unassembled WGS sequence"/>
</dbReference>
<protein>
    <submittedName>
        <fullName evidence="1">Uncharacterized protein</fullName>
    </submittedName>
</protein>
<gene>
    <name evidence="1" type="ORF">SAMN05421742_11712</name>
</gene>
<dbReference type="EMBL" id="FNCV01000017">
    <property type="protein sequence ID" value="SDH86741.1"/>
    <property type="molecule type" value="Genomic_DNA"/>
</dbReference>
<evidence type="ECO:0000313" key="1">
    <source>
        <dbReference type="EMBL" id="SDH86741.1"/>
    </source>
</evidence>
<keyword evidence="2" id="KW-1185">Reference proteome</keyword>
<dbReference type="Pfam" id="PF06676">
    <property type="entry name" value="DUF1178"/>
    <property type="match status" value="1"/>
</dbReference>
<evidence type="ECO:0000313" key="2">
    <source>
        <dbReference type="Proteomes" id="UP000217076"/>
    </source>
</evidence>
<proteinExistence type="predicted"/>
<reference evidence="2" key="1">
    <citation type="submission" date="2016-10" db="EMBL/GenBank/DDBJ databases">
        <authorList>
            <person name="Varghese N."/>
            <person name="Submissions S."/>
        </authorList>
    </citation>
    <scope>NUCLEOTIDE SEQUENCE [LARGE SCALE GENOMIC DNA]</scope>
    <source>
        <strain evidence="2">930I</strain>
    </source>
</reference>
<sequence length="76" mass="8039">MIRYTLSCANQHTFEHWFDNMADADGKLADHALTCPTCGDTNIRKSLMAPNLGSGKTPEPPTCSPNACASCPAALG</sequence>
<dbReference type="OrthoDB" id="9799894at2"/>
<dbReference type="STRING" id="83401.SAMN05421742_11712"/>
<dbReference type="AlphaFoldDB" id="A0A1G8FX85"/>
<dbReference type="InterPro" id="IPR009562">
    <property type="entry name" value="DUF1178"/>
</dbReference>
<accession>A0A1G8FX85</accession>
<dbReference type="RefSeq" id="WP_092621867.1">
    <property type="nucleotide sequence ID" value="NZ_FNCV01000017.1"/>
</dbReference>
<name>A0A1G8FX85_9PROT</name>